<dbReference type="InterPro" id="IPR056782">
    <property type="entry name" value="HAD_PNKP"/>
</dbReference>
<evidence type="ECO:0000313" key="3">
    <source>
        <dbReference type="Proteomes" id="UP000599074"/>
    </source>
</evidence>
<name>A0A8J3TRS3_9ACTN</name>
<gene>
    <name evidence="2" type="ORF">Pme01_57270</name>
</gene>
<keyword evidence="3" id="KW-1185">Reference proteome</keyword>
<dbReference type="InterPro" id="IPR023214">
    <property type="entry name" value="HAD_sf"/>
</dbReference>
<proteinExistence type="predicted"/>
<sequence>MSVKPIAVFDVDGVVADVRHRLHHVARRPKNWRRFFAEAAGDTPLAPGVDLAKEYARDHRLVWLTGRPEYLRPVTERWLARQGLPVAELRMRPTGDHRPAREYKAEQLRRLAETGEVTVVVDDDPAVVSRLEQDGWPVRLADWVPYADSLREAQEREGRT</sequence>
<dbReference type="AlphaFoldDB" id="A0A8J3TRS3"/>
<organism evidence="2 3">
    <name type="scientific">Planosporangium mesophilum</name>
    <dbReference type="NCBI Taxonomy" id="689768"/>
    <lineage>
        <taxon>Bacteria</taxon>
        <taxon>Bacillati</taxon>
        <taxon>Actinomycetota</taxon>
        <taxon>Actinomycetes</taxon>
        <taxon>Micromonosporales</taxon>
        <taxon>Micromonosporaceae</taxon>
        <taxon>Planosporangium</taxon>
    </lineage>
</organism>
<dbReference type="InterPro" id="IPR036412">
    <property type="entry name" value="HAD-like_sf"/>
</dbReference>
<dbReference type="Pfam" id="PF25109">
    <property type="entry name" value="HAD_PNKP"/>
    <property type="match status" value="1"/>
</dbReference>
<evidence type="ECO:0000313" key="2">
    <source>
        <dbReference type="EMBL" id="GII26130.1"/>
    </source>
</evidence>
<feature type="domain" description="Polynucleotide kinase PNKP phosphatase" evidence="1">
    <location>
        <begin position="7"/>
        <end position="131"/>
    </location>
</feature>
<dbReference type="SUPFAM" id="SSF56784">
    <property type="entry name" value="HAD-like"/>
    <property type="match status" value="1"/>
</dbReference>
<accession>A0A8J3TRS3</accession>
<reference evidence="2" key="1">
    <citation type="submission" date="2021-01" db="EMBL/GenBank/DDBJ databases">
        <title>Whole genome shotgun sequence of Planosporangium mesophilum NBRC 109066.</title>
        <authorList>
            <person name="Komaki H."/>
            <person name="Tamura T."/>
        </authorList>
    </citation>
    <scope>NUCLEOTIDE SEQUENCE</scope>
    <source>
        <strain evidence="2">NBRC 109066</strain>
    </source>
</reference>
<protein>
    <recommendedName>
        <fullName evidence="1">Polynucleotide kinase PNKP phosphatase domain-containing protein</fullName>
    </recommendedName>
</protein>
<dbReference type="EMBL" id="BOON01000067">
    <property type="protein sequence ID" value="GII26130.1"/>
    <property type="molecule type" value="Genomic_DNA"/>
</dbReference>
<dbReference type="Proteomes" id="UP000599074">
    <property type="component" value="Unassembled WGS sequence"/>
</dbReference>
<evidence type="ECO:0000259" key="1">
    <source>
        <dbReference type="Pfam" id="PF25109"/>
    </source>
</evidence>
<dbReference type="Gene3D" id="3.40.50.1000">
    <property type="entry name" value="HAD superfamily/HAD-like"/>
    <property type="match status" value="1"/>
</dbReference>
<comment type="caution">
    <text evidence="2">The sequence shown here is derived from an EMBL/GenBank/DDBJ whole genome shotgun (WGS) entry which is preliminary data.</text>
</comment>